<dbReference type="RefSeq" id="WP_258175059.1">
    <property type="nucleotide sequence ID" value="NZ_PVTY01000017.1"/>
</dbReference>
<evidence type="ECO:0000259" key="1">
    <source>
        <dbReference type="Pfam" id="PF13614"/>
    </source>
</evidence>
<dbReference type="InterPro" id="IPR027417">
    <property type="entry name" value="P-loop_NTPase"/>
</dbReference>
<accession>A0A2T0YDN7</accession>
<dbReference type="InterPro" id="IPR025669">
    <property type="entry name" value="AAA_dom"/>
</dbReference>
<comment type="caution">
    <text evidence="2">The sequence shown here is derived from an EMBL/GenBank/DDBJ whole genome shotgun (WGS) entry which is preliminary data.</text>
</comment>
<dbReference type="SUPFAM" id="SSF52540">
    <property type="entry name" value="P-loop containing nucleoside triphosphate hydrolases"/>
    <property type="match status" value="1"/>
</dbReference>
<dbReference type="AlphaFoldDB" id="A0A2T0YDN7"/>
<feature type="domain" description="AAA" evidence="1">
    <location>
        <begin position="3"/>
        <end position="171"/>
    </location>
</feature>
<reference evidence="2 3" key="1">
    <citation type="submission" date="2018-03" db="EMBL/GenBank/DDBJ databases">
        <title>Comparative analysis of microorganisms from saline springs in Andes Mountain Range, Colombia.</title>
        <authorList>
            <person name="Rubin E."/>
        </authorList>
    </citation>
    <scope>NUCLEOTIDE SEQUENCE [LARGE SCALE GENOMIC DNA]</scope>
    <source>
        <strain evidence="2 3">CG 35</strain>
    </source>
</reference>
<proteinExistence type="predicted"/>
<dbReference type="InterPro" id="IPR050678">
    <property type="entry name" value="DNA_Partitioning_ATPase"/>
</dbReference>
<protein>
    <submittedName>
        <fullName evidence="2">Cellulose biosynthesis protein BcsQ</fullName>
    </submittedName>
</protein>
<name>A0A2T0YDN7_9MICC</name>
<evidence type="ECO:0000313" key="3">
    <source>
        <dbReference type="Proteomes" id="UP000238217"/>
    </source>
</evidence>
<organism evidence="2 3">
    <name type="scientific">Nesterenkonia sandarakina</name>
    <dbReference type="NCBI Taxonomy" id="272918"/>
    <lineage>
        <taxon>Bacteria</taxon>
        <taxon>Bacillati</taxon>
        <taxon>Actinomycetota</taxon>
        <taxon>Actinomycetes</taxon>
        <taxon>Micrococcales</taxon>
        <taxon>Micrococcaceae</taxon>
        <taxon>Nesterenkonia</taxon>
    </lineage>
</organism>
<sequence length="264" mass="28525">MTKICSVWSESGGVGKTTTAVSLAMLAAEQGHRSLLVDLDPRAASTKWLEIAPHQQGYHVGAILAAENPAGWADELAVTSTWHENLSVIPSDRSVANREAEKPDGGETRLRAALMGTAADVVFIDCPNRQGGMLAMNALMASGSLVYSATPTEDGVDGVEGARQTLATFARSQQLRGSTLIPLDLGAVITNVRDTVIPKVERASIEYINDNDLALKPFIPTREAVRQARYNSEWYGQPGYDRAEPVIAAYRQVLHTILERTPDQ</sequence>
<dbReference type="EMBL" id="PVTY01000017">
    <property type="protein sequence ID" value="PRZ12951.1"/>
    <property type="molecule type" value="Genomic_DNA"/>
</dbReference>
<dbReference type="CDD" id="cd02042">
    <property type="entry name" value="ParAB_family"/>
    <property type="match status" value="1"/>
</dbReference>
<dbReference type="PANTHER" id="PTHR13696">
    <property type="entry name" value="P-LOOP CONTAINING NUCLEOSIDE TRIPHOSPHATE HYDROLASE"/>
    <property type="match status" value="1"/>
</dbReference>
<evidence type="ECO:0000313" key="2">
    <source>
        <dbReference type="EMBL" id="PRZ12951.1"/>
    </source>
</evidence>
<gene>
    <name evidence="2" type="ORF">BCL67_11753</name>
</gene>
<dbReference type="Gene3D" id="3.40.50.300">
    <property type="entry name" value="P-loop containing nucleotide triphosphate hydrolases"/>
    <property type="match status" value="1"/>
</dbReference>
<dbReference type="Pfam" id="PF13614">
    <property type="entry name" value="AAA_31"/>
    <property type="match status" value="1"/>
</dbReference>
<dbReference type="Proteomes" id="UP000238217">
    <property type="component" value="Unassembled WGS sequence"/>
</dbReference>
<keyword evidence="3" id="KW-1185">Reference proteome</keyword>
<dbReference type="PANTHER" id="PTHR13696:SF52">
    <property type="entry name" value="PARA FAMILY PROTEIN CT_582"/>
    <property type="match status" value="1"/>
</dbReference>